<dbReference type="PROSITE" id="PS51737">
    <property type="entry name" value="RECOMBINASE_DNA_BIND"/>
    <property type="match status" value="1"/>
</dbReference>
<reference evidence="4 5" key="1">
    <citation type="submission" date="2017-11" db="EMBL/GenBank/DDBJ databases">
        <title>Bacillus camelliae sp. nov., isolated from pu'er tea.</title>
        <authorList>
            <person name="Niu L."/>
        </authorList>
    </citation>
    <scope>NUCLEOTIDE SEQUENCE [LARGE SCALE GENOMIC DNA]</scope>
    <source>
        <strain evidence="4 5">7578-1</strain>
    </source>
</reference>
<evidence type="ECO:0000313" key="5">
    <source>
        <dbReference type="Proteomes" id="UP000233440"/>
    </source>
</evidence>
<dbReference type="InterPro" id="IPR050639">
    <property type="entry name" value="SSR_resolvase"/>
</dbReference>
<dbReference type="PANTHER" id="PTHR30461:SF23">
    <property type="entry name" value="DNA RECOMBINASE-RELATED"/>
    <property type="match status" value="1"/>
</dbReference>
<keyword evidence="1" id="KW-0175">Coiled coil</keyword>
<evidence type="ECO:0000259" key="2">
    <source>
        <dbReference type="PROSITE" id="PS51736"/>
    </source>
</evidence>
<dbReference type="EMBL" id="PIQO01000003">
    <property type="protein sequence ID" value="PKR86063.1"/>
    <property type="molecule type" value="Genomic_DNA"/>
</dbReference>
<dbReference type="SUPFAM" id="SSF53041">
    <property type="entry name" value="Resolvase-like"/>
    <property type="match status" value="1"/>
</dbReference>
<accession>A0A2N3LNG9</accession>
<feature type="coiled-coil region" evidence="1">
    <location>
        <begin position="349"/>
        <end position="444"/>
    </location>
</feature>
<dbReference type="CDD" id="cd00338">
    <property type="entry name" value="Ser_Recombinase"/>
    <property type="match status" value="1"/>
</dbReference>
<dbReference type="SMART" id="SM00857">
    <property type="entry name" value="Resolvase"/>
    <property type="match status" value="1"/>
</dbReference>
<dbReference type="InterPro" id="IPR006119">
    <property type="entry name" value="Resolv_N"/>
</dbReference>
<evidence type="ECO:0008006" key="6">
    <source>
        <dbReference type="Google" id="ProtNLM"/>
    </source>
</evidence>
<dbReference type="RefSeq" id="WP_101353432.1">
    <property type="nucleotide sequence ID" value="NZ_PIQO01000003.1"/>
</dbReference>
<organism evidence="4 5">
    <name type="scientific">Heyndrickxia camelliae</name>
    <dbReference type="NCBI Taxonomy" id="1707093"/>
    <lineage>
        <taxon>Bacteria</taxon>
        <taxon>Bacillati</taxon>
        <taxon>Bacillota</taxon>
        <taxon>Bacilli</taxon>
        <taxon>Bacillales</taxon>
        <taxon>Bacillaceae</taxon>
        <taxon>Heyndrickxia</taxon>
    </lineage>
</organism>
<protein>
    <recommendedName>
        <fullName evidence="6">Recombinase family protein</fullName>
    </recommendedName>
</protein>
<dbReference type="Gene3D" id="3.40.50.1390">
    <property type="entry name" value="Resolvase, N-terminal catalytic domain"/>
    <property type="match status" value="1"/>
</dbReference>
<proteinExistence type="predicted"/>
<keyword evidence="5" id="KW-1185">Reference proteome</keyword>
<gene>
    <name evidence="4" type="ORF">CWO92_06745</name>
</gene>
<dbReference type="InterPro" id="IPR036162">
    <property type="entry name" value="Resolvase-like_N_sf"/>
</dbReference>
<dbReference type="InterPro" id="IPR011109">
    <property type="entry name" value="DNA_bind_recombinase_dom"/>
</dbReference>
<dbReference type="Pfam" id="PF07508">
    <property type="entry name" value="Recombinase"/>
    <property type="match status" value="1"/>
</dbReference>
<dbReference type="Pfam" id="PF00239">
    <property type="entry name" value="Resolvase"/>
    <property type="match status" value="1"/>
</dbReference>
<sequence length="500" mass="57565">MVQSATKLKVAIYVRKSREEEGGAEETLHTQRETLIRIAEQKGYKNPDVFEEIESSIKWNRPELAKMIASIEDGKYNRILVTHIDRLGRDIGLLDDIKKLCIQHDIVIETPDNVIKFDDENQELLFGFSSVLSDFEYKRIRHRLQKGKYDAVAINNRWIGSIPPIGYTWDKNTKQLLVNPDEKKIVRKMVELALLGYSSRQIADKVNELGYRSRKGIPFKTDRVLGILQNRVYVGESKYNSKRLKKIAIAKDTHEAIMTEEEFNQVQALFKSRRSKENLQSLGIKSPVNKLLVCGVCGKGMTIQLNNKVRKTGRNYSFYQIRPCRHQIDLETKCHNGGAAIYKVENAVVEALKLYKKELEESLVSLLDEDTSDIENNLKSNLESLEADLAKQERKAKRLLDLYLDEELDKQSYQQKKETLEETISALKNEINIVRNKLESLDASTQVDKVKGIIEMIDNFEEMELEEQNATLKLIISGIVFTKTAETNNEPVIDINWREL</sequence>
<dbReference type="PROSITE" id="PS51736">
    <property type="entry name" value="RECOMBINASES_3"/>
    <property type="match status" value="1"/>
</dbReference>
<dbReference type="AlphaFoldDB" id="A0A2N3LNG9"/>
<dbReference type="OrthoDB" id="9811097at2"/>
<dbReference type="PANTHER" id="PTHR30461">
    <property type="entry name" value="DNA-INVERTASE FROM LAMBDOID PROPHAGE"/>
    <property type="match status" value="1"/>
</dbReference>
<dbReference type="GO" id="GO:0000150">
    <property type="term" value="F:DNA strand exchange activity"/>
    <property type="evidence" value="ECO:0007669"/>
    <property type="project" value="InterPro"/>
</dbReference>
<dbReference type="GO" id="GO:0003677">
    <property type="term" value="F:DNA binding"/>
    <property type="evidence" value="ECO:0007669"/>
    <property type="project" value="InterPro"/>
</dbReference>
<feature type="domain" description="Resolvase/invertase-type recombinase catalytic" evidence="2">
    <location>
        <begin position="9"/>
        <end position="155"/>
    </location>
</feature>
<evidence type="ECO:0000256" key="1">
    <source>
        <dbReference type="SAM" id="Coils"/>
    </source>
</evidence>
<feature type="domain" description="Recombinase" evidence="3">
    <location>
        <begin position="164"/>
        <end position="276"/>
    </location>
</feature>
<name>A0A2N3LNG9_9BACI</name>
<comment type="caution">
    <text evidence="4">The sequence shown here is derived from an EMBL/GenBank/DDBJ whole genome shotgun (WGS) entry which is preliminary data.</text>
</comment>
<dbReference type="Gene3D" id="3.90.1750.20">
    <property type="entry name" value="Putative Large Serine Recombinase, Chain B, Domain 2"/>
    <property type="match status" value="1"/>
</dbReference>
<evidence type="ECO:0000259" key="3">
    <source>
        <dbReference type="PROSITE" id="PS51737"/>
    </source>
</evidence>
<dbReference type="InterPro" id="IPR038109">
    <property type="entry name" value="DNA_bind_recomb_sf"/>
</dbReference>
<evidence type="ECO:0000313" key="4">
    <source>
        <dbReference type="EMBL" id="PKR86063.1"/>
    </source>
</evidence>
<dbReference type="Proteomes" id="UP000233440">
    <property type="component" value="Unassembled WGS sequence"/>
</dbReference>